<reference evidence="3" key="3">
    <citation type="journal article" date="2016" name="J. Infect. Dis.">
        <title>Comparative Genomics of Community-Associated Methicillin-Resistant Staphylococcus aureus Shows the Emergence of Clone ST8-USA300 in Geneva, Switzerland.</title>
        <authorList>
            <person name="Von Dach E."/>
            <person name="Diene S.M."/>
            <person name="Fankhauser C."/>
            <person name="Schrenzel J."/>
            <person name="Harbarth S."/>
            <person name="Francois P."/>
        </authorList>
    </citation>
    <scope>NUCLEOTIDE SEQUENCE</scope>
    <source>
        <strain evidence="3">MRSA_S26</strain>
    </source>
</reference>
<dbReference type="Proteomes" id="UP000478867">
    <property type="component" value="Unassembled WGS sequence"/>
</dbReference>
<protein>
    <submittedName>
        <fullName evidence="2">NTPase</fullName>
    </submittedName>
    <submittedName>
        <fullName evidence="5">SMEK domain-containing protein</fullName>
    </submittedName>
</protein>
<sequence length="1370" mass="163267">MKRSTNQEKFLDTLIRLNTKIEELGKINILNNHIYSEYFFRDLLNIVYGYSLENHNKKQKNAPAFDLIDNTNKIIIQVTATCKKQKIEDTLKKEYLTNKMEEGYRLKFIFIGNQNNNIKNKNFSNPHNILFDSKKDIILTQDLCEEFLNLNINKQDHAIELLKKELSPLLFEDSLSYLKEEFINEKLEFNISNLASRYTANNDVDTINNKIIEGISITNNFKYTNISYLKELKGYIENDILDKMKSKYAKNIYLNFKKIFSNLEQSVNNYLELEEEFEEKKKYLSEIYELIDEINIDPYIFLTEHNECNIYKISENEKLELQTYMSKIEKVLLKYQTYLKETCKECLFYPYLLVQGEAGIGKSHLLAHLSKKLRDENHIIYLFLGQFFTKNEDPWHQILNDLEVTNSVDNFLRSISNKAKETKKRAFIIIDALNEGEGKRLWGNYFQSFINHIKKYSNIALIFSIRTPFEDVILPKNAIQDNNIVVFQHEGFSKEENYNPIVSFCDFYGLELPKLPILNPEFNNPLFLKLMCEYCVNKFKEFDQTISVAELFTNVLKTVNINLSKEDKFDFDKNINVVQKVIKGLVELMNDSEFNQLNYEESYTVVNNIAKEYVQKSNRFLEALIDENILIKNTGYKGEMIIYFSYERMGDYFLSEYLLEKYRNVDKRDLVTKLQSDEKVTRYFQKEDDLSYNRGLINELFIKLANEFNIELFEVFPQFKNNYNMIYSFINSLVWRKDGSISKHTKCYISDNVIPYDAFRNNFLDVLLIKMPQKNHPLNIWALHKLLKQCNLGKRDFLWTQYISINNEKVFEIINWLFSNYKKLDEETAEKYMIFLTWIFSATNNKLRDLGTKSLVKLFKTFPTKIIGLLKLFENNNDPYIVERLYASVLGATLRIDICEIHIEIANYIYEEIFDKEMVYPHILMRDYARQTIEYISLSKDISNINLEKIRPPYKSNWYKKEYSNLNIDDYIKSLKNKLDSHLHFSIDKIKNSMTTEYGRGTGAYGDFGRYVFGYAVRNWVKGFKSDQDLSNIALMRIFEMGYDAKLHGEFDMWVNRYDNFNNSIERISKKYQWIAYYEILAKLVDKFPDVQYSGLWDDYIRDIDPTLLLLEIDKESKILVPSPLPSHQSNEWVKNTKVFDETKLFLEIDIDNHRYICLSSKFNFEKREKEIPFEDRDSCYFLAMGYFYNKEDSNEIIKGYENNYDRGINIPRAHSIYLYEYYWSEAYKNYKEGYLTESDGKLCPAIYEYFWELDYSVKDKSISFYIPCKEIVDYFSLIQTEEGVWKTKFGETICINSKLLEFDNECLLIKKESLLNFLNTKKLSIGWKIYLEKISLRDRQEWWYNVFYDDGKYNKKIIKNDMSKIRRNF</sequence>
<evidence type="ECO:0000313" key="3">
    <source>
        <dbReference type="EMBL" id="KSA77153.1"/>
    </source>
</evidence>
<dbReference type="EMBL" id="WPTS01000012">
    <property type="protein sequence ID" value="MVK33792.1"/>
    <property type="molecule type" value="Genomic_DNA"/>
</dbReference>
<dbReference type="RefSeq" id="WP_000831218.1">
    <property type="nucleotide sequence ID" value="NZ_AP015012.1"/>
</dbReference>
<dbReference type="Proteomes" id="UP000052129">
    <property type="component" value="Unassembled WGS sequence"/>
</dbReference>
<dbReference type="EMBL" id="WPXC01000005">
    <property type="protein sequence ID" value="MVM09411.1"/>
    <property type="molecule type" value="Genomic_DNA"/>
</dbReference>
<dbReference type="InterPro" id="IPR027417">
    <property type="entry name" value="P-loop_NTPase"/>
</dbReference>
<reference evidence="3" key="2">
    <citation type="submission" date="2015-06" db="EMBL/GenBank/DDBJ databases">
        <authorList>
            <person name="Diene S.M."/>
            <person name="Von Dach E."/>
            <person name="Fankhauser C."/>
            <person name="Schrenzel J."/>
            <person name="Harbarth S."/>
            <person name="Francois P."/>
        </authorList>
    </citation>
    <scope>NUCLEOTIDE SEQUENCE</scope>
    <source>
        <strain evidence="3">MRSA_S26</strain>
    </source>
</reference>
<dbReference type="Pfam" id="PF21941">
    <property type="entry name" value="SMEK_N"/>
    <property type="match status" value="1"/>
</dbReference>
<organism evidence="5 7">
    <name type="scientific">Staphylococcus aureus</name>
    <dbReference type="NCBI Taxonomy" id="1280"/>
    <lineage>
        <taxon>Bacteria</taxon>
        <taxon>Bacillati</taxon>
        <taxon>Bacillota</taxon>
        <taxon>Bacilli</taxon>
        <taxon>Bacillales</taxon>
        <taxon>Staphylococcaceae</taxon>
        <taxon>Staphylococcus</taxon>
    </lineage>
</organism>
<name>A0A0D6HFT3_STAAU</name>
<dbReference type="OMA" id="QWIALYE"/>
<evidence type="ECO:0000313" key="7">
    <source>
        <dbReference type="Proteomes" id="UP000478867"/>
    </source>
</evidence>
<accession>A0A1E8XB06</accession>
<evidence type="ECO:0000313" key="5">
    <source>
        <dbReference type="EMBL" id="MVM09411.1"/>
    </source>
</evidence>
<dbReference type="Gene3D" id="3.40.50.300">
    <property type="entry name" value="P-loop containing nucleotide triphosphate hydrolases"/>
    <property type="match status" value="1"/>
</dbReference>
<comment type="caution">
    <text evidence="5">The sequence shown here is derived from an EMBL/GenBank/DDBJ whole genome shotgun (WGS) entry which is preliminary data.</text>
</comment>
<dbReference type="EMBL" id="LFVP01000017">
    <property type="protein sequence ID" value="KSA77153.1"/>
    <property type="molecule type" value="Genomic_DNA"/>
</dbReference>
<proteinExistence type="predicted"/>
<evidence type="ECO:0000313" key="6">
    <source>
        <dbReference type="Proteomes" id="UP000471199"/>
    </source>
</evidence>
<reference evidence="2" key="1">
    <citation type="journal article" date="2015" name="J. Infect. Dis.">
        <title>Parallel Epidemics of Community-Associated Methicillin-Resistant Staphylococcus aureus USA300 Infection in North and South America.</title>
        <authorList>
            <person name="Planet P.J."/>
            <person name="Diaz L."/>
            <person name="Kolokotronis S.O."/>
            <person name="Narechania A."/>
            <person name="Reyes J."/>
            <person name="Xing G."/>
            <person name="Rincon S."/>
            <person name="Smith H."/>
            <person name="Panesso D."/>
            <person name="Ryan C."/>
            <person name="Smith D.P."/>
            <person name="Guzman M."/>
            <person name="Zurita J."/>
            <person name="Sebra R."/>
            <person name="Deikus G."/>
            <person name="Nolan R.L."/>
            <person name="Tenover F.C."/>
            <person name="Weinstock G.M."/>
            <person name="Robinson D.A."/>
            <person name="Arias C.A."/>
        </authorList>
    </citation>
    <scope>NUCLEOTIDE SEQUENCE</scope>
    <source>
        <strain evidence="2">CA15</strain>
    </source>
</reference>
<dbReference type="InterPro" id="IPR047740">
    <property type="entry name" value="SMEK_dom"/>
</dbReference>
<dbReference type="Proteomes" id="UP000471199">
    <property type="component" value="Unassembled WGS sequence"/>
</dbReference>
<evidence type="ECO:0000313" key="2">
    <source>
        <dbReference type="EMBL" id="KMR35287.1"/>
    </source>
</evidence>
<dbReference type="SUPFAM" id="SSF52540">
    <property type="entry name" value="P-loop containing nucleoside triphosphate hydrolases"/>
    <property type="match status" value="1"/>
</dbReference>
<dbReference type="NCBIfam" id="NF033859">
    <property type="entry name" value="SMEK_N"/>
    <property type="match status" value="1"/>
</dbReference>
<accession>A0A0D6HFT3</accession>
<feature type="domain" description="SMEK" evidence="1">
    <location>
        <begin position="12"/>
        <end position="147"/>
    </location>
</feature>
<reference evidence="6 7" key="4">
    <citation type="submission" date="2019-11" db="EMBL/GenBank/DDBJ databases">
        <title>Implementation of targeted gown and glove precautions to prevent Staphylococcus aureus acquisition in community-based nursing homes.</title>
        <authorList>
            <person name="Stine O.C."/>
        </authorList>
    </citation>
    <scope>NUCLEOTIDE SEQUENCE [LARGE SCALE GENOMIC DNA]</scope>
    <source>
        <strain evidence="5 7">S_1081.LBCF.DN</strain>
        <strain evidence="4 6">S_2062.LAUP.DI</strain>
    </source>
</reference>
<evidence type="ECO:0000313" key="4">
    <source>
        <dbReference type="EMBL" id="MVK33792.1"/>
    </source>
</evidence>
<dbReference type="EMBL" id="LALJ01000048">
    <property type="protein sequence ID" value="KMR35287.1"/>
    <property type="molecule type" value="Genomic_DNA"/>
</dbReference>
<gene>
    <name evidence="3" type="ORF">ACR79_14455</name>
    <name evidence="2" type="ORF">EQ90_13650</name>
    <name evidence="4" type="ORF">GO814_01360</name>
    <name evidence="5" type="ORF">GO942_01725</name>
</gene>
<evidence type="ECO:0000259" key="1">
    <source>
        <dbReference type="Pfam" id="PF21941"/>
    </source>
</evidence>